<dbReference type="SUPFAM" id="SSF101941">
    <property type="entry name" value="NAC domain"/>
    <property type="match status" value="1"/>
</dbReference>
<protein>
    <recommendedName>
        <fullName evidence="5">NAC domain-containing protein</fullName>
    </recommendedName>
</protein>
<evidence type="ECO:0000256" key="2">
    <source>
        <dbReference type="ARBA" id="ARBA00023125"/>
    </source>
</evidence>
<reference evidence="6" key="2">
    <citation type="journal article" date="2023" name="Plants (Basel)">
        <title>Annotation of the Turnera subulata (Passifloraceae) Draft Genome Reveals the S-Locus Evolved after the Divergence of Turneroideae from Passifloroideae in a Stepwise Manner.</title>
        <authorList>
            <person name="Henning P.M."/>
            <person name="Roalson E.H."/>
            <person name="Mir W."/>
            <person name="McCubbin A.G."/>
            <person name="Shore J.S."/>
        </authorList>
    </citation>
    <scope>NUCLEOTIDE SEQUENCE</scope>
    <source>
        <strain evidence="6">F60SS</strain>
    </source>
</reference>
<evidence type="ECO:0000256" key="3">
    <source>
        <dbReference type="ARBA" id="ARBA00023163"/>
    </source>
</evidence>
<keyword evidence="7" id="KW-1185">Reference proteome</keyword>
<dbReference type="GO" id="GO:0006355">
    <property type="term" value="P:regulation of DNA-templated transcription"/>
    <property type="evidence" value="ECO:0007669"/>
    <property type="project" value="InterPro"/>
</dbReference>
<dbReference type="Proteomes" id="UP001141552">
    <property type="component" value="Unassembled WGS sequence"/>
</dbReference>
<keyword evidence="1" id="KW-0805">Transcription regulation</keyword>
<dbReference type="PROSITE" id="PS51005">
    <property type="entry name" value="NAC"/>
    <property type="match status" value="1"/>
</dbReference>
<comment type="caution">
    <text evidence="6">The sequence shown here is derived from an EMBL/GenBank/DDBJ whole genome shotgun (WGS) entry which is preliminary data.</text>
</comment>
<keyword evidence="4" id="KW-0539">Nucleus</keyword>
<dbReference type="Pfam" id="PF02365">
    <property type="entry name" value="NAM"/>
    <property type="match status" value="1"/>
</dbReference>
<dbReference type="Gene3D" id="2.170.150.80">
    <property type="entry name" value="NAC domain"/>
    <property type="match status" value="1"/>
</dbReference>
<dbReference type="PANTHER" id="PTHR31719">
    <property type="entry name" value="NAC TRANSCRIPTION FACTOR 56"/>
    <property type="match status" value="1"/>
</dbReference>
<keyword evidence="3" id="KW-0804">Transcription</keyword>
<reference evidence="6" key="1">
    <citation type="submission" date="2022-02" db="EMBL/GenBank/DDBJ databases">
        <authorList>
            <person name="Henning P.M."/>
            <person name="McCubbin A.G."/>
            <person name="Shore J.S."/>
        </authorList>
    </citation>
    <scope>NUCLEOTIDE SEQUENCE</scope>
    <source>
        <strain evidence="6">F60SS</strain>
        <tissue evidence="6">Leaves</tissue>
    </source>
</reference>
<dbReference type="OrthoDB" id="1592334at2759"/>
<dbReference type="InterPro" id="IPR036093">
    <property type="entry name" value="NAC_dom_sf"/>
</dbReference>
<sequence>MALNLPTGYVFTPTDEELVVFYLKRKIEGEALPADIITTLDVYSLSPEELPPPGDRYLKDNERYFFTTERTGNVLPTKNGYYAINNSEPEPIFHKNQLVGFKKELPFYHGQSPNGTQSDWTVYEYSVAASHQNNQETSKKMPKLVACKFYRPKD</sequence>
<dbReference type="InterPro" id="IPR003441">
    <property type="entry name" value="NAC-dom"/>
</dbReference>
<feature type="domain" description="NAC" evidence="5">
    <location>
        <begin position="5"/>
        <end position="152"/>
    </location>
</feature>
<dbReference type="PANTHER" id="PTHR31719:SF94">
    <property type="entry name" value="PROTEIN ATAF2"/>
    <property type="match status" value="1"/>
</dbReference>
<dbReference type="GO" id="GO:0003677">
    <property type="term" value="F:DNA binding"/>
    <property type="evidence" value="ECO:0007669"/>
    <property type="project" value="UniProtKB-KW"/>
</dbReference>
<evidence type="ECO:0000256" key="1">
    <source>
        <dbReference type="ARBA" id="ARBA00023015"/>
    </source>
</evidence>
<organism evidence="6 7">
    <name type="scientific">Turnera subulata</name>
    <dbReference type="NCBI Taxonomy" id="218843"/>
    <lineage>
        <taxon>Eukaryota</taxon>
        <taxon>Viridiplantae</taxon>
        <taxon>Streptophyta</taxon>
        <taxon>Embryophyta</taxon>
        <taxon>Tracheophyta</taxon>
        <taxon>Spermatophyta</taxon>
        <taxon>Magnoliopsida</taxon>
        <taxon>eudicotyledons</taxon>
        <taxon>Gunneridae</taxon>
        <taxon>Pentapetalae</taxon>
        <taxon>rosids</taxon>
        <taxon>fabids</taxon>
        <taxon>Malpighiales</taxon>
        <taxon>Passifloraceae</taxon>
        <taxon>Turnera</taxon>
    </lineage>
</organism>
<keyword evidence="2" id="KW-0238">DNA-binding</keyword>
<evidence type="ECO:0000259" key="5">
    <source>
        <dbReference type="PROSITE" id="PS51005"/>
    </source>
</evidence>
<dbReference type="EMBL" id="JAKUCV010004123">
    <property type="protein sequence ID" value="KAJ4836428.1"/>
    <property type="molecule type" value="Genomic_DNA"/>
</dbReference>
<evidence type="ECO:0000313" key="6">
    <source>
        <dbReference type="EMBL" id="KAJ4836428.1"/>
    </source>
</evidence>
<gene>
    <name evidence="6" type="ORF">Tsubulata_043007</name>
</gene>
<evidence type="ECO:0000313" key="7">
    <source>
        <dbReference type="Proteomes" id="UP001141552"/>
    </source>
</evidence>
<dbReference type="AlphaFoldDB" id="A0A9Q0JCG5"/>
<evidence type="ECO:0000256" key="4">
    <source>
        <dbReference type="ARBA" id="ARBA00023242"/>
    </source>
</evidence>
<proteinExistence type="predicted"/>
<name>A0A9Q0JCG5_9ROSI</name>
<accession>A0A9Q0JCG5</accession>